<reference evidence="3" key="1">
    <citation type="journal article" date="2023" name="Commun. Biol.">
        <title>Genome analysis of Parmales, the sister group of diatoms, reveals the evolutionary specialization of diatoms from phago-mixotrophs to photoautotrophs.</title>
        <authorList>
            <person name="Ban H."/>
            <person name="Sato S."/>
            <person name="Yoshikawa S."/>
            <person name="Yamada K."/>
            <person name="Nakamura Y."/>
            <person name="Ichinomiya M."/>
            <person name="Sato N."/>
            <person name="Blanc-Mathieu R."/>
            <person name="Endo H."/>
            <person name="Kuwata A."/>
            <person name="Ogata H."/>
        </authorList>
    </citation>
    <scope>NUCLEOTIDE SEQUENCE [LARGE SCALE GENOMIC DNA]</scope>
</reference>
<name>A0A9W7L5L9_9STRA</name>
<feature type="region of interest" description="Disordered" evidence="1">
    <location>
        <begin position="20"/>
        <end position="42"/>
    </location>
</feature>
<accession>A0A9W7L5L9</accession>
<dbReference type="InterPro" id="IPR011333">
    <property type="entry name" value="SKP1/BTB/POZ_sf"/>
</dbReference>
<dbReference type="CDD" id="cd14733">
    <property type="entry name" value="BACK"/>
    <property type="match status" value="1"/>
</dbReference>
<comment type="caution">
    <text evidence="2">The sequence shown here is derived from an EMBL/GenBank/DDBJ whole genome shotgun (WGS) entry which is preliminary data.</text>
</comment>
<dbReference type="EMBL" id="BRYA01000038">
    <property type="protein sequence ID" value="GMI34125.1"/>
    <property type="molecule type" value="Genomic_DNA"/>
</dbReference>
<evidence type="ECO:0000256" key="1">
    <source>
        <dbReference type="SAM" id="MobiDB-lite"/>
    </source>
</evidence>
<feature type="compositionally biased region" description="Basic and acidic residues" evidence="1">
    <location>
        <begin position="32"/>
        <end position="42"/>
    </location>
</feature>
<keyword evidence="3" id="KW-1185">Reference proteome</keyword>
<dbReference type="OrthoDB" id="202001at2759"/>
<sequence length="367" mass="41459">MSDPPPLFLPEDAIAGYLLNEPAAQTSQESGPRADEVEEEMRVRGEERFQQELHEEVFRDDDEEGMKKKIDVDKLIESWQARTVKILCIDGSLVGSLVEWASASDFVLAAGRQDARAGGGEGELVLHLEEFGLPSVKFFNEVYVKESPHDPPPCLGQPSVKLDNEVYVKEIPPPDLVIELLELARFVGCSKATEQLSDFVASNIDADNVASICQLADRLNLPSLFEESLSFIMKKLEDVRTHPFYSEMTNDLQRRLSAMQSMVKSSIIGPGQRSNLFFSSSDEFLSIFSDSLRDQRERLWEAKRRNDEVYHQRKWRGPGSLDSVNYAEGKIEKQEERLKTLEVFLAEQKKIFKGGGQEEPISFSPKP</sequence>
<gene>
    <name evidence="2" type="ORF">TrCOL_g1358</name>
</gene>
<dbReference type="Gene3D" id="3.30.710.10">
    <property type="entry name" value="Potassium Channel Kv1.1, Chain A"/>
    <property type="match status" value="1"/>
</dbReference>
<protein>
    <submittedName>
        <fullName evidence="2">Uncharacterized protein</fullName>
    </submittedName>
</protein>
<organism evidence="2 3">
    <name type="scientific">Triparma columacea</name>
    <dbReference type="NCBI Taxonomy" id="722753"/>
    <lineage>
        <taxon>Eukaryota</taxon>
        <taxon>Sar</taxon>
        <taxon>Stramenopiles</taxon>
        <taxon>Ochrophyta</taxon>
        <taxon>Bolidophyceae</taxon>
        <taxon>Parmales</taxon>
        <taxon>Triparmaceae</taxon>
        <taxon>Triparma</taxon>
    </lineage>
</organism>
<dbReference type="AlphaFoldDB" id="A0A9W7L5L9"/>
<proteinExistence type="predicted"/>
<evidence type="ECO:0000313" key="2">
    <source>
        <dbReference type="EMBL" id="GMI34125.1"/>
    </source>
</evidence>
<dbReference type="Proteomes" id="UP001165065">
    <property type="component" value="Unassembled WGS sequence"/>
</dbReference>
<evidence type="ECO:0000313" key="3">
    <source>
        <dbReference type="Proteomes" id="UP001165065"/>
    </source>
</evidence>